<feature type="domain" description="Tyr recombinase" evidence="2">
    <location>
        <begin position="206"/>
        <end position="337"/>
    </location>
</feature>
<evidence type="ECO:0000313" key="3">
    <source>
        <dbReference type="EMBL" id="OUQ30112.1"/>
    </source>
</evidence>
<dbReference type="Gene3D" id="1.10.443.10">
    <property type="entry name" value="Intergrase catalytic core"/>
    <property type="match status" value="1"/>
</dbReference>
<evidence type="ECO:0000313" key="4">
    <source>
        <dbReference type="Proteomes" id="UP000195305"/>
    </source>
</evidence>
<keyword evidence="1" id="KW-0233">DNA recombination</keyword>
<dbReference type="AlphaFoldDB" id="A0A1Y4SME0"/>
<dbReference type="GO" id="GO:0015074">
    <property type="term" value="P:DNA integration"/>
    <property type="evidence" value="ECO:0007669"/>
    <property type="project" value="InterPro"/>
</dbReference>
<dbReference type="RefSeq" id="WP_087360483.1">
    <property type="nucleotide sequence ID" value="NZ_NFLJ01000069.1"/>
</dbReference>
<reference evidence="3 4" key="1">
    <citation type="journal article" date="2018" name="BMC Genomics">
        <title>Whole genome sequencing and function prediction of 133 gut anaerobes isolated from chicken caecum in pure cultures.</title>
        <authorList>
            <person name="Medvecky M."/>
            <person name="Cejkova D."/>
            <person name="Polansky O."/>
            <person name="Karasova D."/>
            <person name="Kubasova T."/>
            <person name="Cizek A."/>
            <person name="Rychlik I."/>
        </authorList>
    </citation>
    <scope>NUCLEOTIDE SEQUENCE [LARGE SCALE GENOMIC DNA]</scope>
    <source>
        <strain evidence="3 4">An13</strain>
    </source>
</reference>
<dbReference type="OrthoDB" id="9785687at2"/>
<gene>
    <name evidence="3" type="ORF">B5E75_13870</name>
</gene>
<dbReference type="SUPFAM" id="SSF56349">
    <property type="entry name" value="DNA breaking-rejoining enzymes"/>
    <property type="match status" value="1"/>
</dbReference>
<dbReference type="Proteomes" id="UP000195305">
    <property type="component" value="Unassembled WGS sequence"/>
</dbReference>
<dbReference type="EMBL" id="NFLJ01000069">
    <property type="protein sequence ID" value="OUQ30112.1"/>
    <property type="molecule type" value="Genomic_DNA"/>
</dbReference>
<dbReference type="InterPro" id="IPR013762">
    <property type="entry name" value="Integrase-like_cat_sf"/>
</dbReference>
<dbReference type="PROSITE" id="PS51898">
    <property type="entry name" value="TYR_RECOMBINASE"/>
    <property type="match status" value="1"/>
</dbReference>
<dbReference type="GO" id="GO:0003677">
    <property type="term" value="F:DNA binding"/>
    <property type="evidence" value="ECO:0007669"/>
    <property type="project" value="InterPro"/>
</dbReference>
<protein>
    <recommendedName>
        <fullName evidence="2">Tyr recombinase domain-containing protein</fullName>
    </recommendedName>
</protein>
<proteinExistence type="predicted"/>
<dbReference type="InterPro" id="IPR002104">
    <property type="entry name" value="Integrase_catalytic"/>
</dbReference>
<name>A0A1Y4SME0_9FIRM</name>
<keyword evidence="4" id="KW-1185">Reference proteome</keyword>
<dbReference type="GO" id="GO:0006310">
    <property type="term" value="P:DNA recombination"/>
    <property type="evidence" value="ECO:0007669"/>
    <property type="project" value="UniProtKB-KW"/>
</dbReference>
<evidence type="ECO:0000259" key="2">
    <source>
        <dbReference type="PROSITE" id="PS51898"/>
    </source>
</evidence>
<evidence type="ECO:0000256" key="1">
    <source>
        <dbReference type="ARBA" id="ARBA00023172"/>
    </source>
</evidence>
<organism evidence="3 4">
    <name type="scientific">Massilimicrobiota timonensis</name>
    <dbReference type="NCBI Taxonomy" id="1776392"/>
    <lineage>
        <taxon>Bacteria</taxon>
        <taxon>Bacillati</taxon>
        <taxon>Bacillota</taxon>
        <taxon>Erysipelotrichia</taxon>
        <taxon>Erysipelotrichales</taxon>
        <taxon>Erysipelotrichaceae</taxon>
        <taxon>Massilimicrobiota</taxon>
    </lineage>
</organism>
<comment type="caution">
    <text evidence="3">The sequence shown here is derived from an EMBL/GenBank/DDBJ whole genome shotgun (WGS) entry which is preliminary data.</text>
</comment>
<dbReference type="InterPro" id="IPR011010">
    <property type="entry name" value="DNA_brk_join_enz"/>
</dbReference>
<dbReference type="Pfam" id="PF00589">
    <property type="entry name" value="Phage_integrase"/>
    <property type="match status" value="1"/>
</dbReference>
<accession>A0A1Y4SME0</accession>
<sequence>MTIDEVVDRAMAFIEKDQFSEKWIYTSKLFYKNKLLPLFTDKKEFDSKIIIHLIDEYTSMYENSQLSRSTFNSRIRWLRILLDISKGLEPKSHYRRKSLYKYNPSEENLLMIEKICTFAQSSSINVSQYIIASLRKFFCYLEEKNIVLESLTDEIIIQIIFDYKQTHKDIRYFIKALDLITRYLKSCEIAHLNLNLEHIKARRNESLIEPFDPDQISKLIEYALNLNSASGSRFAAFVGLTAFTGIRGCDAVNLKFQNIDWDRQLLMFTQLKTQIPVVLPIPNKALNLLGKYIINYRKKPIDSQDNDYIFMTLTSPIRLMKNHATITKQIQDYSKKS</sequence>